<dbReference type="RefSeq" id="WP_380720624.1">
    <property type="nucleotide sequence ID" value="NZ_JBHSGI010000031.1"/>
</dbReference>
<evidence type="ECO:0000313" key="6">
    <source>
        <dbReference type="EMBL" id="MFC4670947.1"/>
    </source>
</evidence>
<dbReference type="Gene3D" id="3.30.450.40">
    <property type="match status" value="1"/>
</dbReference>
<evidence type="ECO:0000313" key="7">
    <source>
        <dbReference type="Proteomes" id="UP001595973"/>
    </source>
</evidence>
<feature type="domain" description="HTH iclR-type" evidence="4">
    <location>
        <begin position="7"/>
        <end position="68"/>
    </location>
</feature>
<dbReference type="SUPFAM" id="SSF55781">
    <property type="entry name" value="GAF domain-like"/>
    <property type="match status" value="1"/>
</dbReference>
<dbReference type="EMBL" id="JBHSGI010000031">
    <property type="protein sequence ID" value="MFC4670947.1"/>
    <property type="molecule type" value="Genomic_DNA"/>
</dbReference>
<dbReference type="InterPro" id="IPR005471">
    <property type="entry name" value="Tscrpt_reg_IclR_N"/>
</dbReference>
<dbReference type="Gene3D" id="1.10.10.10">
    <property type="entry name" value="Winged helix-like DNA-binding domain superfamily/Winged helix DNA-binding domain"/>
    <property type="match status" value="1"/>
</dbReference>
<dbReference type="Pfam" id="PF09339">
    <property type="entry name" value="HTH_IclR"/>
    <property type="match status" value="1"/>
</dbReference>
<dbReference type="PANTHER" id="PTHR30136:SF23">
    <property type="entry name" value="DNA-BINDING TRANSCRIPTIONAL ACTIVATOR MHPR"/>
    <property type="match status" value="1"/>
</dbReference>
<comment type="caution">
    <text evidence="6">The sequence shown here is derived from an EMBL/GenBank/DDBJ whole genome shotgun (WGS) entry which is preliminary data.</text>
</comment>
<reference evidence="7" key="1">
    <citation type="journal article" date="2019" name="Int. J. Syst. Evol. Microbiol.">
        <title>The Global Catalogue of Microorganisms (GCM) 10K type strain sequencing project: providing services to taxonomists for standard genome sequencing and annotation.</title>
        <authorList>
            <consortium name="The Broad Institute Genomics Platform"/>
            <consortium name="The Broad Institute Genome Sequencing Center for Infectious Disease"/>
            <person name="Wu L."/>
            <person name="Ma J."/>
        </authorList>
    </citation>
    <scope>NUCLEOTIDE SEQUENCE [LARGE SCALE GENOMIC DNA]</scope>
    <source>
        <strain evidence="7">CGMCC 4.7283</strain>
    </source>
</reference>
<evidence type="ECO:0000256" key="2">
    <source>
        <dbReference type="ARBA" id="ARBA00023125"/>
    </source>
</evidence>
<dbReference type="InterPro" id="IPR029016">
    <property type="entry name" value="GAF-like_dom_sf"/>
</dbReference>
<keyword evidence="3" id="KW-0804">Transcription</keyword>
<evidence type="ECO:0000256" key="1">
    <source>
        <dbReference type="ARBA" id="ARBA00023015"/>
    </source>
</evidence>
<sequence>MSTFARVRALQRGLEILQALNAHNGLKANVVARITGMPRPTAYRLLETLEELGFVTRSPSDDTWRPTLQTKSLSSGFRDEDWVAQTAVPHMMKLGRRVLWPIDLATFHDYRMVVRESTHNISPFSIDIGVVGRDMPVTLTSGGRAWLAFCPDAEREQILAGLAVRGETGGGMMEDRASLDYVIERCRSLGVGYRSGGFNDHTMSLSAPVMQGDRVIASLTLIWIASAMGFEEALTRYRAALIETASVIASERSAAAENSAS</sequence>
<keyword evidence="7" id="KW-1185">Reference proteome</keyword>
<dbReference type="SUPFAM" id="SSF46785">
    <property type="entry name" value="Winged helix' DNA-binding domain"/>
    <property type="match status" value="1"/>
</dbReference>
<evidence type="ECO:0000259" key="5">
    <source>
        <dbReference type="PROSITE" id="PS51078"/>
    </source>
</evidence>
<keyword evidence="1" id="KW-0805">Transcription regulation</keyword>
<organism evidence="6 7">
    <name type="scientific">Seohaeicola nanhaiensis</name>
    <dbReference type="NCBI Taxonomy" id="1387282"/>
    <lineage>
        <taxon>Bacteria</taxon>
        <taxon>Pseudomonadati</taxon>
        <taxon>Pseudomonadota</taxon>
        <taxon>Alphaproteobacteria</taxon>
        <taxon>Rhodobacterales</taxon>
        <taxon>Roseobacteraceae</taxon>
        <taxon>Seohaeicola</taxon>
    </lineage>
</organism>
<proteinExistence type="predicted"/>
<dbReference type="PROSITE" id="PS51077">
    <property type="entry name" value="HTH_ICLR"/>
    <property type="match status" value="1"/>
</dbReference>
<dbReference type="InterPro" id="IPR011991">
    <property type="entry name" value="ArsR-like_HTH"/>
</dbReference>
<dbReference type="InterPro" id="IPR036388">
    <property type="entry name" value="WH-like_DNA-bd_sf"/>
</dbReference>
<dbReference type="PANTHER" id="PTHR30136">
    <property type="entry name" value="HELIX-TURN-HELIX TRANSCRIPTIONAL REGULATOR, ICLR FAMILY"/>
    <property type="match status" value="1"/>
</dbReference>
<protein>
    <submittedName>
        <fullName evidence="6">Helix-turn-helix domain-containing protein</fullName>
    </submittedName>
</protein>
<gene>
    <name evidence="6" type="ORF">ACFO5X_20530</name>
</gene>
<dbReference type="Proteomes" id="UP001595973">
    <property type="component" value="Unassembled WGS sequence"/>
</dbReference>
<name>A0ABV9KL95_9RHOB</name>
<dbReference type="InterPro" id="IPR036390">
    <property type="entry name" value="WH_DNA-bd_sf"/>
</dbReference>
<dbReference type="SMART" id="SM00346">
    <property type="entry name" value="HTH_ICLR"/>
    <property type="match status" value="1"/>
</dbReference>
<evidence type="ECO:0000256" key="3">
    <source>
        <dbReference type="ARBA" id="ARBA00023163"/>
    </source>
</evidence>
<evidence type="ECO:0000259" key="4">
    <source>
        <dbReference type="PROSITE" id="PS51077"/>
    </source>
</evidence>
<accession>A0ABV9KL95</accession>
<dbReference type="PROSITE" id="PS51078">
    <property type="entry name" value="ICLR_ED"/>
    <property type="match status" value="1"/>
</dbReference>
<dbReference type="CDD" id="cd00090">
    <property type="entry name" value="HTH_ARSR"/>
    <property type="match status" value="1"/>
</dbReference>
<keyword evidence="2" id="KW-0238">DNA-binding</keyword>
<feature type="domain" description="IclR-ED" evidence="5">
    <location>
        <begin position="69"/>
        <end position="254"/>
    </location>
</feature>
<dbReference type="Pfam" id="PF01614">
    <property type="entry name" value="IclR_C"/>
    <property type="match status" value="1"/>
</dbReference>
<dbReference type="InterPro" id="IPR050707">
    <property type="entry name" value="HTH_MetabolicPath_Reg"/>
</dbReference>
<dbReference type="InterPro" id="IPR014757">
    <property type="entry name" value="Tscrpt_reg_IclR_C"/>
</dbReference>